<evidence type="ECO:0000259" key="2">
    <source>
        <dbReference type="Pfam" id="PF13681"/>
    </source>
</evidence>
<keyword evidence="1" id="KW-0812">Transmembrane</keyword>
<dbReference type="RefSeq" id="WP_316663393.1">
    <property type="nucleotide sequence ID" value="NZ_CATZBU010000001.1"/>
</dbReference>
<name>A0ABN9IBH9_9RALS</name>
<reference evidence="3 4" key="1">
    <citation type="submission" date="2023-07" db="EMBL/GenBank/DDBJ databases">
        <authorList>
            <person name="Peeters C."/>
        </authorList>
    </citation>
    <scope>NUCLEOTIDE SEQUENCE [LARGE SCALE GENOMIC DNA]</scope>
    <source>
        <strain evidence="3 4">LMG 19083</strain>
    </source>
</reference>
<feature type="transmembrane region" description="Helical" evidence="1">
    <location>
        <begin position="12"/>
        <end position="35"/>
    </location>
</feature>
<proteinExistence type="predicted"/>
<evidence type="ECO:0000313" key="4">
    <source>
        <dbReference type="Proteomes" id="UP001189813"/>
    </source>
</evidence>
<protein>
    <recommendedName>
        <fullName evidence="2">PilX/PilW C-terminal domain-containing protein</fullName>
    </recommendedName>
</protein>
<dbReference type="Pfam" id="PF13681">
    <property type="entry name" value="PilX"/>
    <property type="match status" value="1"/>
</dbReference>
<keyword evidence="1" id="KW-1133">Transmembrane helix</keyword>
<dbReference type="EMBL" id="CATZBU010000001">
    <property type="protein sequence ID" value="CAJ0775660.1"/>
    <property type="molecule type" value="Genomic_DNA"/>
</dbReference>
<evidence type="ECO:0000313" key="3">
    <source>
        <dbReference type="EMBL" id="CAJ0775660.1"/>
    </source>
</evidence>
<keyword evidence="1" id="KW-0472">Membrane</keyword>
<dbReference type="InterPro" id="IPR025205">
    <property type="entry name" value="PilX/PilW_C"/>
</dbReference>
<gene>
    <name evidence="3" type="ORF">LMG19083_00060</name>
</gene>
<dbReference type="Proteomes" id="UP001189813">
    <property type="component" value="Unassembled WGS sequence"/>
</dbReference>
<organism evidence="3 4">
    <name type="scientific">Ralstonia psammae</name>
    <dbReference type="NCBI Taxonomy" id="3058598"/>
    <lineage>
        <taxon>Bacteria</taxon>
        <taxon>Pseudomonadati</taxon>
        <taxon>Pseudomonadota</taxon>
        <taxon>Betaproteobacteria</taxon>
        <taxon>Burkholderiales</taxon>
        <taxon>Burkholderiaceae</taxon>
        <taxon>Ralstonia</taxon>
    </lineage>
</organism>
<sequence length="205" mass="21652">MLNPHMRDGGFSIISVAGALIIMSLLMAAALHLVLDHRRRASLFADHALAQQEAEAALAAAECRIAVATGTPRRESCDATLDAEEMAALDPSTLAGFVPGRCGTGMTRGLCWPLQEQPAQSLSRLLADEPDAATLSPTVQTGARQPALPARYVIEPIPDGLSGHWVHAGSAHAPSLFRITAVGFGTDREINVMLQTVYRPQVGGP</sequence>
<accession>A0ABN9IBH9</accession>
<comment type="caution">
    <text evidence="3">The sequence shown here is derived from an EMBL/GenBank/DDBJ whole genome shotgun (WGS) entry which is preliminary data.</text>
</comment>
<evidence type="ECO:0000256" key="1">
    <source>
        <dbReference type="SAM" id="Phobius"/>
    </source>
</evidence>
<feature type="domain" description="PilX/PilW C-terminal" evidence="2">
    <location>
        <begin position="140"/>
        <end position="199"/>
    </location>
</feature>
<keyword evidence="4" id="KW-1185">Reference proteome</keyword>